<dbReference type="Pfam" id="PF07587">
    <property type="entry name" value="PSD1"/>
    <property type="match status" value="1"/>
</dbReference>
<dbReference type="Pfam" id="PF07583">
    <property type="entry name" value="PSCyt2"/>
    <property type="match status" value="1"/>
</dbReference>
<accession>A0A7X2ZTE0</accession>
<evidence type="ECO:0000259" key="3">
    <source>
        <dbReference type="Pfam" id="PF07635"/>
    </source>
</evidence>
<comment type="caution">
    <text evidence="4">The sequence shown here is derived from an EMBL/GenBank/DDBJ whole genome shotgun (WGS) entry which is preliminary data.</text>
</comment>
<dbReference type="Pfam" id="PF07635">
    <property type="entry name" value="PSCyt1"/>
    <property type="match status" value="1"/>
</dbReference>
<reference evidence="4 5" key="1">
    <citation type="journal article" date="2019" name="Mar. Drugs">
        <title>Comparative Genomics and CAZyme Genome Repertoires of Marine Zobellia amurskyensis KMM 3526(T) and Zobellia laminariae KMM 3676(T).</title>
        <authorList>
            <person name="Chernysheva N."/>
            <person name="Bystritskaya E."/>
            <person name="Stenkova A."/>
            <person name="Golovkin I."/>
            <person name="Nedashkovskaya O."/>
            <person name="Isaeva M."/>
        </authorList>
    </citation>
    <scope>NUCLEOTIDE SEQUENCE [LARGE SCALE GENOMIC DNA]</scope>
    <source>
        <strain evidence="4 5">KMM 3526</strain>
    </source>
</reference>
<evidence type="ECO:0000259" key="2">
    <source>
        <dbReference type="Pfam" id="PF07587"/>
    </source>
</evidence>
<feature type="domain" description="DUF1553" evidence="2">
    <location>
        <begin position="453"/>
        <end position="712"/>
    </location>
</feature>
<feature type="domain" description="Cytochrome C Planctomycete-type" evidence="3">
    <location>
        <begin position="50"/>
        <end position="113"/>
    </location>
</feature>
<name>A0A7X2ZTE0_9FLAO</name>
<dbReference type="GO" id="GO:0020037">
    <property type="term" value="F:heme binding"/>
    <property type="evidence" value="ECO:0007669"/>
    <property type="project" value="InterPro"/>
</dbReference>
<evidence type="ECO:0000313" key="5">
    <source>
        <dbReference type="Proteomes" id="UP000540519"/>
    </source>
</evidence>
<feature type="domain" description="DUF1549" evidence="1">
    <location>
        <begin position="161"/>
        <end position="366"/>
    </location>
</feature>
<keyword evidence="5" id="KW-1185">Reference proteome</keyword>
<proteinExistence type="predicted"/>
<dbReference type="PROSITE" id="PS51257">
    <property type="entry name" value="PROKAR_LIPOPROTEIN"/>
    <property type="match status" value="1"/>
</dbReference>
<protein>
    <submittedName>
        <fullName evidence="4">DUF1553 domain-containing protein</fullName>
    </submittedName>
</protein>
<dbReference type="SUPFAM" id="SSF46626">
    <property type="entry name" value="Cytochrome c"/>
    <property type="match status" value="1"/>
</dbReference>
<dbReference type="Proteomes" id="UP000540519">
    <property type="component" value="Unassembled WGS sequence"/>
</dbReference>
<dbReference type="InterPro" id="IPR011444">
    <property type="entry name" value="DUF1549"/>
</dbReference>
<dbReference type="PANTHER" id="PTHR35889:SF3">
    <property type="entry name" value="F-BOX DOMAIN-CONTAINING PROTEIN"/>
    <property type="match status" value="1"/>
</dbReference>
<dbReference type="InterPro" id="IPR036909">
    <property type="entry name" value="Cyt_c-like_dom_sf"/>
</dbReference>
<gene>
    <name evidence="4" type="ORF">D9O36_09345</name>
</gene>
<sequence>MKKIVLQLFILGVLLVSCKEEGQYASIPQKKVPDRVDYNFDVRPILSDKCFNCHGPDANKRSEDLRLDTPEGAYGALKDSENEFAIVPRNIEKSVVYQRITAKDSSNLMPPVDSNLKLSDYEIKVLKKWIEQGAVYDAHWAFSPVEKPQIPNTDSDWVNNEIDHFVLNKLDEVDLQPNEIADKERLLKRVSLDITGLPPTPEMRKKFISTNNTNAYEQIVDELLGSDHYGEKMASHWLDVARYADSHGFQNDQLRTMWPWRDWVIYAFNENYSYKKFVTYQLAGDLMPKKNIETILATGFNRNHKINQEAGIIEEEYRIENVTDRTNTFGKAFLGLTLECAKCHDHKYDPISQKEYFNTFAFFDKVIHRPKAMGEVLAEAPLITITDEVVEKELPFVNKKEPEDIEVMVIEEKADIRTTHILNRGVYDDKGEIVQPSTPESVLKFDTLVYDSNRLGLTKWLFDKKNPLTSRVFVNRVWQEIFGEGIVRSSGDFGMQGDLPTHIGLLNWLSADFMENDWDMKRLVKQIVMSSTYKQSSVVDDKKLAIDPDNRYLSHMTRLRFSSETIRDHALATSGLLNEEIGGRSVKVYQPDGIWEAASSGRGILANYVQDHGEDLYRRGIYIFIKRTTLPPVQLTFDAATRDQCEVKRQSTMTPLQALIALNDPTILEAARVLSETLIQEESTVDEKITEAFGRIMSRTIKPQEKEMLVGYYHDQEEAFANNKQKAKDFIEVGEYPILKGRDEVKVAALMQIIHTIYNLEETIVKG</sequence>
<dbReference type="GO" id="GO:0009055">
    <property type="term" value="F:electron transfer activity"/>
    <property type="evidence" value="ECO:0007669"/>
    <property type="project" value="InterPro"/>
</dbReference>
<dbReference type="InterPro" id="IPR022655">
    <property type="entry name" value="DUF1553"/>
</dbReference>
<dbReference type="InterPro" id="IPR011429">
    <property type="entry name" value="Cyt_c_Planctomycete-type"/>
</dbReference>
<dbReference type="AlphaFoldDB" id="A0A7X2ZTE0"/>
<dbReference type="EMBL" id="RCNR01000014">
    <property type="protein sequence ID" value="MUH36045.1"/>
    <property type="molecule type" value="Genomic_DNA"/>
</dbReference>
<evidence type="ECO:0000259" key="1">
    <source>
        <dbReference type="Pfam" id="PF07583"/>
    </source>
</evidence>
<evidence type="ECO:0000313" key="4">
    <source>
        <dbReference type="EMBL" id="MUH36045.1"/>
    </source>
</evidence>
<organism evidence="4 5">
    <name type="scientific">Zobellia amurskyensis</name>
    <dbReference type="NCBI Taxonomy" id="248905"/>
    <lineage>
        <taxon>Bacteria</taxon>
        <taxon>Pseudomonadati</taxon>
        <taxon>Bacteroidota</taxon>
        <taxon>Flavobacteriia</taxon>
        <taxon>Flavobacteriales</taxon>
        <taxon>Flavobacteriaceae</taxon>
        <taxon>Zobellia</taxon>
    </lineage>
</organism>
<dbReference type="RefSeq" id="WP_155599699.1">
    <property type="nucleotide sequence ID" value="NZ_RCNR01000014.1"/>
</dbReference>
<dbReference type="PANTHER" id="PTHR35889">
    <property type="entry name" value="CYCLOINULO-OLIGOSACCHARIDE FRUCTANOTRANSFERASE-RELATED"/>
    <property type="match status" value="1"/>
</dbReference>
<dbReference type="OrthoDB" id="1450284at2"/>